<protein>
    <recommendedName>
        <fullName evidence="3">Ethyl tert-butyl ether degradation EthD</fullName>
    </recommendedName>
</protein>
<accession>A0A059FRE9</accession>
<dbReference type="EMBL" id="ARYK01000002">
    <property type="protein sequence ID" value="KCZ93249.1"/>
    <property type="molecule type" value="Genomic_DNA"/>
</dbReference>
<organism evidence="1 2">
    <name type="scientific">Hyphomonas johnsonii MHS-2</name>
    <dbReference type="NCBI Taxonomy" id="1280950"/>
    <lineage>
        <taxon>Bacteria</taxon>
        <taxon>Pseudomonadati</taxon>
        <taxon>Pseudomonadota</taxon>
        <taxon>Alphaproteobacteria</taxon>
        <taxon>Hyphomonadales</taxon>
        <taxon>Hyphomonadaceae</taxon>
        <taxon>Hyphomonas</taxon>
    </lineage>
</organism>
<gene>
    <name evidence="1" type="ORF">HJO_05320</name>
</gene>
<sequence length="110" mass="12732">MERYCFIIITVGPDEEDDEYREWYECQHMPDVLDVPGFVSAQRFRLQKAHENMRQYLTLFEIDTDDLDAVMKELRQRAGTNLMPLIKGAGQQTINRLVGRAVTPLLTSAP</sequence>
<reference evidence="1 2" key="1">
    <citation type="journal article" date="2014" name="Antonie Van Leeuwenhoek">
        <title>Hyphomonas beringensis sp. nov. and Hyphomonas chukchiensis sp. nov., isolated from surface seawater of the Bering Sea and Chukchi Sea.</title>
        <authorList>
            <person name="Li C."/>
            <person name="Lai Q."/>
            <person name="Li G."/>
            <person name="Dong C."/>
            <person name="Wang J."/>
            <person name="Liao Y."/>
            <person name="Shao Z."/>
        </authorList>
    </citation>
    <scope>NUCLEOTIDE SEQUENCE [LARGE SCALE GENOMIC DNA]</scope>
    <source>
        <strain evidence="1 2">MHS-2</strain>
    </source>
</reference>
<name>A0A059FRE9_9PROT</name>
<dbReference type="eggNOG" id="ENOG50338QF">
    <property type="taxonomic scope" value="Bacteria"/>
</dbReference>
<dbReference type="RefSeq" id="WP_051618301.1">
    <property type="nucleotide sequence ID" value="NZ_ARYK01000002.1"/>
</dbReference>
<dbReference type="Gene3D" id="3.30.70.100">
    <property type="match status" value="1"/>
</dbReference>
<dbReference type="AlphaFoldDB" id="A0A059FRE9"/>
<dbReference type="OrthoDB" id="3034735at2"/>
<evidence type="ECO:0000313" key="2">
    <source>
        <dbReference type="Proteomes" id="UP000025171"/>
    </source>
</evidence>
<comment type="caution">
    <text evidence="1">The sequence shown here is derived from an EMBL/GenBank/DDBJ whole genome shotgun (WGS) entry which is preliminary data.</text>
</comment>
<evidence type="ECO:0000313" key="1">
    <source>
        <dbReference type="EMBL" id="KCZ93249.1"/>
    </source>
</evidence>
<proteinExistence type="predicted"/>
<dbReference type="SUPFAM" id="SSF54909">
    <property type="entry name" value="Dimeric alpha+beta barrel"/>
    <property type="match status" value="1"/>
</dbReference>
<keyword evidence="2" id="KW-1185">Reference proteome</keyword>
<dbReference type="Proteomes" id="UP000025171">
    <property type="component" value="Unassembled WGS sequence"/>
</dbReference>
<evidence type="ECO:0008006" key="3">
    <source>
        <dbReference type="Google" id="ProtNLM"/>
    </source>
</evidence>
<dbReference type="InterPro" id="IPR011008">
    <property type="entry name" value="Dimeric_a/b-barrel"/>
</dbReference>